<reference evidence="2" key="1">
    <citation type="submission" date="2021-02" db="EMBL/GenBank/DDBJ databases">
        <authorList>
            <person name="Nowell W R."/>
        </authorList>
    </citation>
    <scope>NUCLEOTIDE SEQUENCE</scope>
</reference>
<dbReference type="Proteomes" id="UP000663828">
    <property type="component" value="Unassembled WGS sequence"/>
</dbReference>
<keyword evidence="4" id="KW-1185">Reference proteome</keyword>
<dbReference type="PANTHER" id="PTHR22576">
    <property type="entry name" value="MUCOSA ASSOCIATED LYMPHOID TISSUE LYMPHOMA TRANSLOCATION PROTEIN 1/PARACASPASE"/>
    <property type="match status" value="1"/>
</dbReference>
<dbReference type="PANTHER" id="PTHR22576:SF37">
    <property type="entry name" value="MUCOSA-ASSOCIATED LYMPHOID TISSUE LYMPHOMA TRANSLOCATION PROTEIN 1"/>
    <property type="match status" value="1"/>
</dbReference>
<dbReference type="GO" id="GO:0006508">
    <property type="term" value="P:proteolysis"/>
    <property type="evidence" value="ECO:0007669"/>
    <property type="project" value="InterPro"/>
</dbReference>
<dbReference type="SUPFAM" id="SSF52129">
    <property type="entry name" value="Caspase-like"/>
    <property type="match status" value="1"/>
</dbReference>
<dbReference type="InterPro" id="IPR011600">
    <property type="entry name" value="Pept_C14_caspase"/>
</dbReference>
<sequence>MVTLDHRKTALLIGNSGYHRLANELDQSIENVNRLSDLLTKIGFHVTRESDVEKYDLIELIINFAQTINNGDLVFLYFSGHACQVNGANYLIPVNDTWIQTERDVIAFGINVDRMLRRIVERNPSYANIFIFDCCRPYAGGSVINNQGLAEIGRTEGAFIQFSCDKNQVASNNLFTKHLLKNITEENVQVVDIFRRIVHDVYDETHQKQRPLSINGLKQDPPIFLNYVTPPSAPVPIWVEIKPEEKESFLKEQSESKASCDSLPNVEEITNPENEDVKRAEEFTKHILSKAPSGDLNQMETVCHIVHQLFQNENQECLFFDSRQGVNLYNSFGNLTDLSFDYTPFVLKLKDIREFEDVESQRDDLTIVNTLDRAVRSNEPHPVLEQIVERLATAHNTDKKNIVLKNVYVGSINIVYTVENSKGITMKELSELPKSVQSQFQQRVSMKMHPLMKRPTFDVACFDERGHKNFEGEKGKYQIGPPGRTKEYIQPTGWNRKGWKVLSRYTNDEWLHPFGSPKNWYRAYHGTKNAKAEDFSTSDFRVDPKTVCLDAAFSIFREGFKVARTAAYGPGVYCSPNPLFIDNTYAGITQINTEHGKKSYKVMLHVAVNPEGVCFTTDDNIWVVEKPENIRTYGLLMKEIVT</sequence>
<dbReference type="InterPro" id="IPR029030">
    <property type="entry name" value="Caspase-like_dom_sf"/>
</dbReference>
<dbReference type="InterPro" id="IPR052039">
    <property type="entry name" value="Caspase-related_regulators"/>
</dbReference>
<accession>A0A815C928</accession>
<evidence type="ECO:0000259" key="1">
    <source>
        <dbReference type="PROSITE" id="PS50208"/>
    </source>
</evidence>
<proteinExistence type="predicted"/>
<dbReference type="EMBL" id="CAJNOR010002338">
    <property type="protein sequence ID" value="CAF1280288.1"/>
    <property type="molecule type" value="Genomic_DNA"/>
</dbReference>
<dbReference type="GO" id="GO:0004197">
    <property type="term" value="F:cysteine-type endopeptidase activity"/>
    <property type="evidence" value="ECO:0007669"/>
    <property type="project" value="InterPro"/>
</dbReference>
<dbReference type="InterPro" id="IPR001309">
    <property type="entry name" value="Pept_C14_p20"/>
</dbReference>
<dbReference type="AlphaFoldDB" id="A0A815C928"/>
<comment type="caution">
    <text evidence="2">The sequence shown here is derived from an EMBL/GenBank/DDBJ whole genome shotgun (WGS) entry which is preliminary data.</text>
</comment>
<evidence type="ECO:0000313" key="2">
    <source>
        <dbReference type="EMBL" id="CAF1280288.1"/>
    </source>
</evidence>
<dbReference type="Proteomes" id="UP000663852">
    <property type="component" value="Unassembled WGS sequence"/>
</dbReference>
<dbReference type="PROSITE" id="PS50208">
    <property type="entry name" value="CASPASE_P20"/>
    <property type="match status" value="1"/>
</dbReference>
<feature type="domain" description="Caspase family p20" evidence="1">
    <location>
        <begin position="6"/>
        <end position="81"/>
    </location>
</feature>
<name>A0A815C928_ADIRI</name>
<protein>
    <recommendedName>
        <fullName evidence="1">Caspase family p20 domain-containing protein</fullName>
    </recommendedName>
</protein>
<dbReference type="EMBL" id="CAJNOJ010000561">
    <property type="protein sequence ID" value="CAF1484824.1"/>
    <property type="molecule type" value="Genomic_DNA"/>
</dbReference>
<gene>
    <name evidence="3" type="ORF">EDS130_LOCUS41660</name>
    <name evidence="2" type="ORF">XAT740_LOCUS27779</name>
</gene>
<dbReference type="OrthoDB" id="428577at2759"/>
<dbReference type="Gene3D" id="3.40.50.1460">
    <property type="match status" value="1"/>
</dbReference>
<dbReference type="Pfam" id="PF00656">
    <property type="entry name" value="Peptidase_C14"/>
    <property type="match status" value="1"/>
</dbReference>
<evidence type="ECO:0000313" key="4">
    <source>
        <dbReference type="Proteomes" id="UP000663828"/>
    </source>
</evidence>
<evidence type="ECO:0000313" key="3">
    <source>
        <dbReference type="EMBL" id="CAF1484824.1"/>
    </source>
</evidence>
<organism evidence="2 4">
    <name type="scientific">Adineta ricciae</name>
    <name type="common">Rotifer</name>
    <dbReference type="NCBI Taxonomy" id="249248"/>
    <lineage>
        <taxon>Eukaryota</taxon>
        <taxon>Metazoa</taxon>
        <taxon>Spiralia</taxon>
        <taxon>Gnathifera</taxon>
        <taxon>Rotifera</taxon>
        <taxon>Eurotatoria</taxon>
        <taxon>Bdelloidea</taxon>
        <taxon>Adinetida</taxon>
        <taxon>Adinetidae</taxon>
        <taxon>Adineta</taxon>
    </lineage>
</organism>